<dbReference type="InterPro" id="IPR034660">
    <property type="entry name" value="DinB/YfiT-like"/>
</dbReference>
<keyword evidence="2" id="KW-0378">Hydrolase</keyword>
<comment type="caution">
    <text evidence="2">The sequence shown here is derived from an EMBL/GenBank/DDBJ whole genome shotgun (WGS) entry which is preliminary data.</text>
</comment>
<dbReference type="InterPro" id="IPR024775">
    <property type="entry name" value="DinB-like"/>
</dbReference>
<accession>A0A7X0RWY9</accession>
<sequence length="175" mass="20039">MDPLSHPIGTFRPEENPTSARRAAWIAEIAALPGRLRSAVGHLATGQLETPYRPGGWTVRQVVHHLADNDMNAYIRFKRALTEEAPLASSYREDLWAELDDYRDTPIENSLVLLATLRERFVILLRSRSPHEFRRAFTSPAHGEMTLDHALQRYDWHGRHHLAQIQSLAARMGWT</sequence>
<dbReference type="Proteomes" id="UP000547209">
    <property type="component" value="Unassembled WGS sequence"/>
</dbReference>
<keyword evidence="3" id="KW-1185">Reference proteome</keyword>
<dbReference type="NCBIfam" id="NF009807">
    <property type="entry name" value="PRK13291.1"/>
    <property type="match status" value="1"/>
</dbReference>
<dbReference type="Pfam" id="PF12867">
    <property type="entry name" value="DinB_2"/>
    <property type="match status" value="1"/>
</dbReference>
<evidence type="ECO:0000259" key="1">
    <source>
        <dbReference type="Pfam" id="PF12867"/>
    </source>
</evidence>
<proteinExistence type="predicted"/>
<evidence type="ECO:0000313" key="3">
    <source>
        <dbReference type="Proteomes" id="UP000547209"/>
    </source>
</evidence>
<feature type="domain" description="DinB-like" evidence="1">
    <location>
        <begin position="32"/>
        <end position="165"/>
    </location>
</feature>
<evidence type="ECO:0000313" key="2">
    <source>
        <dbReference type="EMBL" id="MBB6675192.1"/>
    </source>
</evidence>
<dbReference type="AlphaFoldDB" id="A0A7X0RWY9"/>
<dbReference type="EMBL" id="JACJVP010000066">
    <property type="protein sequence ID" value="MBB6675192.1"/>
    <property type="molecule type" value="Genomic_DNA"/>
</dbReference>
<dbReference type="SUPFAM" id="SSF109854">
    <property type="entry name" value="DinB/YfiT-like putative metalloenzymes"/>
    <property type="match status" value="1"/>
</dbReference>
<protein>
    <submittedName>
        <fullName evidence="2">Putative metal-dependent hydrolase</fullName>
    </submittedName>
</protein>
<organism evidence="2 3">
    <name type="scientific">Cohnella nanjingensis</name>
    <dbReference type="NCBI Taxonomy" id="1387779"/>
    <lineage>
        <taxon>Bacteria</taxon>
        <taxon>Bacillati</taxon>
        <taxon>Bacillota</taxon>
        <taxon>Bacilli</taxon>
        <taxon>Bacillales</taxon>
        <taxon>Paenibacillaceae</taxon>
        <taxon>Cohnella</taxon>
    </lineage>
</organism>
<dbReference type="RefSeq" id="WP_185673049.1">
    <property type="nucleotide sequence ID" value="NZ_JACJVP010000066.1"/>
</dbReference>
<gene>
    <name evidence="2" type="ORF">H7C19_31490</name>
</gene>
<reference evidence="2 3" key="1">
    <citation type="submission" date="2020-08" db="EMBL/GenBank/DDBJ databases">
        <title>Cohnella phylogeny.</title>
        <authorList>
            <person name="Dunlap C."/>
        </authorList>
    </citation>
    <scope>NUCLEOTIDE SEQUENCE [LARGE SCALE GENOMIC DNA]</scope>
    <source>
        <strain evidence="2 3">DSM 28246</strain>
    </source>
</reference>
<name>A0A7X0RWY9_9BACL</name>
<dbReference type="Gene3D" id="1.20.120.450">
    <property type="entry name" value="dinb family like domain"/>
    <property type="match status" value="1"/>
</dbReference>
<dbReference type="GO" id="GO:0016787">
    <property type="term" value="F:hydrolase activity"/>
    <property type="evidence" value="ECO:0007669"/>
    <property type="project" value="UniProtKB-KW"/>
</dbReference>